<feature type="binding site" evidence="8">
    <location>
        <position position="258"/>
    </location>
    <ligand>
        <name>ATP</name>
        <dbReference type="ChEBI" id="CHEBI:30616"/>
    </ligand>
</feature>
<comment type="function">
    <text evidence="8">Nucleotidyltransferase involved in the post-translational modification of proteins. It can catalyze the addition of adenosine monophosphate (AMP) or uridine monophosphate (UMP) to a protein, resulting in modifications known as AMPylation and UMPylation.</text>
</comment>
<comment type="catalytic activity">
    <reaction evidence="8">
        <text>L-tyrosyl-[protein] + ATP = O-(5'-adenylyl)-L-tyrosyl-[protein] + diphosphate</text>
        <dbReference type="Rhea" id="RHEA:54288"/>
        <dbReference type="Rhea" id="RHEA-COMP:10136"/>
        <dbReference type="Rhea" id="RHEA-COMP:13846"/>
        <dbReference type="ChEBI" id="CHEBI:30616"/>
        <dbReference type="ChEBI" id="CHEBI:33019"/>
        <dbReference type="ChEBI" id="CHEBI:46858"/>
        <dbReference type="ChEBI" id="CHEBI:83624"/>
        <dbReference type="EC" id="2.7.7.108"/>
    </reaction>
</comment>
<keyword evidence="7 8" id="KW-0460">Magnesium</keyword>
<evidence type="ECO:0000256" key="6">
    <source>
        <dbReference type="ARBA" id="ARBA00022840"/>
    </source>
</evidence>
<evidence type="ECO:0000256" key="2">
    <source>
        <dbReference type="ARBA" id="ARBA00022679"/>
    </source>
</evidence>
<feature type="binding site" evidence="8">
    <location>
        <position position="249"/>
    </location>
    <ligand>
        <name>Mg(2+)</name>
        <dbReference type="ChEBI" id="CHEBI:18420"/>
    </ligand>
</feature>
<keyword evidence="2 8" id="KW-0808">Transferase</keyword>
<reference evidence="9 10" key="1">
    <citation type="submission" date="2018-12" db="EMBL/GenBank/DDBJ databases">
        <authorList>
            <person name="Li A."/>
            <person name="Zhang M."/>
            <person name="Zhu H."/>
        </authorList>
    </citation>
    <scope>NUCLEOTIDE SEQUENCE [LARGE SCALE GENOMIC DNA]</scope>
    <source>
        <strain evidence="9 10">R04H25</strain>
    </source>
</reference>
<keyword evidence="3 8" id="KW-0548">Nucleotidyltransferase</keyword>
<feature type="binding site" evidence="8">
    <location>
        <position position="109"/>
    </location>
    <ligand>
        <name>ATP</name>
        <dbReference type="ChEBI" id="CHEBI:30616"/>
    </ligand>
</feature>
<comment type="catalytic activity">
    <reaction evidence="8">
        <text>L-histidyl-[protein] + UTP = N(tele)-(5'-uridylyl)-L-histidyl-[protein] + diphosphate</text>
        <dbReference type="Rhea" id="RHEA:83891"/>
        <dbReference type="Rhea" id="RHEA-COMP:9745"/>
        <dbReference type="Rhea" id="RHEA-COMP:20239"/>
        <dbReference type="ChEBI" id="CHEBI:29979"/>
        <dbReference type="ChEBI" id="CHEBI:33019"/>
        <dbReference type="ChEBI" id="CHEBI:46398"/>
        <dbReference type="ChEBI" id="CHEBI:233474"/>
    </reaction>
</comment>
<organism evidence="9 10">
    <name type="scientific">Pseudidiomarina gelatinasegens</name>
    <dbReference type="NCBI Taxonomy" id="2487740"/>
    <lineage>
        <taxon>Bacteria</taxon>
        <taxon>Pseudomonadati</taxon>
        <taxon>Pseudomonadota</taxon>
        <taxon>Gammaproteobacteria</taxon>
        <taxon>Alteromonadales</taxon>
        <taxon>Idiomarinaceae</taxon>
        <taxon>Pseudidiomarina</taxon>
    </lineage>
</organism>
<dbReference type="Pfam" id="PF02696">
    <property type="entry name" value="SelO"/>
    <property type="match status" value="1"/>
</dbReference>
<evidence type="ECO:0000313" key="9">
    <source>
        <dbReference type="EMBL" id="RWU11515.1"/>
    </source>
</evidence>
<dbReference type="PANTHER" id="PTHR32057">
    <property type="entry name" value="PROTEIN ADENYLYLTRANSFERASE SELO, MITOCHONDRIAL"/>
    <property type="match status" value="1"/>
</dbReference>
<dbReference type="Proteomes" id="UP000288789">
    <property type="component" value="Unassembled WGS sequence"/>
</dbReference>
<feature type="binding site" evidence="8">
    <location>
        <position position="179"/>
    </location>
    <ligand>
        <name>ATP</name>
        <dbReference type="ChEBI" id="CHEBI:30616"/>
    </ligand>
</feature>
<evidence type="ECO:0000256" key="5">
    <source>
        <dbReference type="ARBA" id="ARBA00022741"/>
    </source>
</evidence>
<feature type="binding site" evidence="8">
    <location>
        <position position="122"/>
    </location>
    <ligand>
        <name>ATP</name>
        <dbReference type="ChEBI" id="CHEBI:30616"/>
    </ligand>
</feature>
<evidence type="ECO:0000313" key="10">
    <source>
        <dbReference type="Proteomes" id="UP000288789"/>
    </source>
</evidence>
<evidence type="ECO:0000256" key="4">
    <source>
        <dbReference type="ARBA" id="ARBA00022723"/>
    </source>
</evidence>
<feature type="binding site" evidence="8">
    <location>
        <position position="86"/>
    </location>
    <ligand>
        <name>ATP</name>
        <dbReference type="ChEBI" id="CHEBI:30616"/>
    </ligand>
</feature>
<evidence type="ECO:0000256" key="8">
    <source>
        <dbReference type="HAMAP-Rule" id="MF_00692"/>
    </source>
</evidence>
<dbReference type="HAMAP" id="MF_00692">
    <property type="entry name" value="SelO"/>
    <property type="match status" value="1"/>
</dbReference>
<feature type="binding site" evidence="8">
    <location>
        <position position="121"/>
    </location>
    <ligand>
        <name>ATP</name>
        <dbReference type="ChEBI" id="CHEBI:30616"/>
    </ligand>
</feature>
<dbReference type="EMBL" id="RSFE01000003">
    <property type="protein sequence ID" value="RWU11515.1"/>
    <property type="molecule type" value="Genomic_DNA"/>
</dbReference>
<dbReference type="RefSeq" id="WP_128351804.1">
    <property type="nucleotide sequence ID" value="NZ_CAXBCQ010000040.1"/>
</dbReference>
<evidence type="ECO:0000256" key="1">
    <source>
        <dbReference type="ARBA" id="ARBA00009747"/>
    </source>
</evidence>
<sequence length="481" mass="53922">MPFRPEHSYQEISDQLFAPCEPTPVQAPQWIAFNEALAAELELPDNLWLSEHGLQIFSGNQVPDWAKPAALAYAGHQFGNFVPQLGDGRALLLTEVVDKHQQRFDIQLKGSGRTPFSRGGDGRSPIGPVLREYIVSEAMHALGVPTTRALAAVATGELVQREQAEPGAILTRVAASHLRVGTAQYVLALKDFELLKKFADYVLQRHYPDAVSDEQPYLALLRQVMNNQAKLIAKWMSIGFIHGVMNTDNMTLSGETIDYGPCAFMEAYDPATKFSFIDKRGRYAYQNQPAIGLWNIARFAETLLPLLADDPDQAVAIGTAEIEGFQDIYEQYYWQNMSAKIGLPVETAQPLVTRYLTLLQQQHIDFTLAFRYLGDANQERLQKLFNNSADWQVWHADWLTAIGERDITALKTKLNTVNPAYIPRNHLVQHVIDAATEQGSLIEFNRLNKALSKPYLERSEFADLMQPAAKEQAVTQTFCGT</sequence>
<evidence type="ECO:0000256" key="7">
    <source>
        <dbReference type="ARBA" id="ARBA00022842"/>
    </source>
</evidence>
<protein>
    <recommendedName>
        <fullName evidence="8">Protein nucleotidyltransferase YdiU</fullName>
        <ecNumber evidence="8">2.7.7.-</ecNumber>
    </recommendedName>
    <alternativeName>
        <fullName evidence="8">Protein adenylyltransferase YdiU</fullName>
        <ecNumber evidence="8">2.7.7.108</ecNumber>
    </alternativeName>
    <alternativeName>
        <fullName evidence="8">Protein uridylyltransferase YdiU</fullName>
        <ecNumber evidence="8">2.7.7.-</ecNumber>
    </alternativeName>
</protein>
<comment type="catalytic activity">
    <reaction evidence="8">
        <text>L-tyrosyl-[protein] + UTP = O-(5'-uridylyl)-L-tyrosyl-[protein] + diphosphate</text>
        <dbReference type="Rhea" id="RHEA:83887"/>
        <dbReference type="Rhea" id="RHEA-COMP:10136"/>
        <dbReference type="Rhea" id="RHEA-COMP:20238"/>
        <dbReference type="ChEBI" id="CHEBI:33019"/>
        <dbReference type="ChEBI" id="CHEBI:46398"/>
        <dbReference type="ChEBI" id="CHEBI:46858"/>
        <dbReference type="ChEBI" id="CHEBI:90602"/>
    </reaction>
</comment>
<dbReference type="EC" id="2.7.7.108" evidence="8"/>
<comment type="cofactor">
    <cofactor evidence="8">
        <name>Mg(2+)</name>
        <dbReference type="ChEBI" id="CHEBI:18420"/>
    </cofactor>
    <cofactor evidence="8">
        <name>Mn(2+)</name>
        <dbReference type="ChEBI" id="CHEBI:29035"/>
    </cofactor>
</comment>
<feature type="binding site" evidence="8">
    <location>
        <position position="172"/>
    </location>
    <ligand>
        <name>ATP</name>
        <dbReference type="ChEBI" id="CHEBI:30616"/>
    </ligand>
</feature>
<comment type="caution">
    <text evidence="9">The sequence shown here is derived from an EMBL/GenBank/DDBJ whole genome shotgun (WGS) entry which is preliminary data.</text>
</comment>
<evidence type="ECO:0000256" key="3">
    <source>
        <dbReference type="ARBA" id="ARBA00022695"/>
    </source>
</evidence>
<comment type="catalytic activity">
    <reaction evidence="8">
        <text>L-seryl-[protein] + ATP = 3-O-(5'-adenylyl)-L-seryl-[protein] + diphosphate</text>
        <dbReference type="Rhea" id="RHEA:58120"/>
        <dbReference type="Rhea" id="RHEA-COMP:9863"/>
        <dbReference type="Rhea" id="RHEA-COMP:15073"/>
        <dbReference type="ChEBI" id="CHEBI:29999"/>
        <dbReference type="ChEBI" id="CHEBI:30616"/>
        <dbReference type="ChEBI" id="CHEBI:33019"/>
        <dbReference type="ChEBI" id="CHEBI:142516"/>
        <dbReference type="EC" id="2.7.7.108"/>
    </reaction>
</comment>
<keyword evidence="6 8" id="KW-0067">ATP-binding</keyword>
<keyword evidence="10" id="KW-1185">Reference proteome</keyword>
<comment type="similarity">
    <text evidence="1 8">Belongs to the SELO family.</text>
</comment>
<dbReference type="GO" id="GO:0030145">
    <property type="term" value="F:manganese ion binding"/>
    <property type="evidence" value="ECO:0007669"/>
    <property type="project" value="UniProtKB-UniRule"/>
</dbReference>
<keyword evidence="5 8" id="KW-0547">Nucleotide-binding</keyword>
<proteinExistence type="inferred from homology"/>
<dbReference type="NCBIfam" id="NF000658">
    <property type="entry name" value="PRK00029.1"/>
    <property type="match status" value="1"/>
</dbReference>
<comment type="catalytic activity">
    <reaction evidence="8">
        <text>L-threonyl-[protein] + ATP = 3-O-(5'-adenylyl)-L-threonyl-[protein] + diphosphate</text>
        <dbReference type="Rhea" id="RHEA:54292"/>
        <dbReference type="Rhea" id="RHEA-COMP:11060"/>
        <dbReference type="Rhea" id="RHEA-COMP:13847"/>
        <dbReference type="ChEBI" id="CHEBI:30013"/>
        <dbReference type="ChEBI" id="CHEBI:30616"/>
        <dbReference type="ChEBI" id="CHEBI:33019"/>
        <dbReference type="ChEBI" id="CHEBI:138113"/>
        <dbReference type="EC" id="2.7.7.108"/>
    </reaction>
</comment>
<feature type="active site" description="Proton acceptor" evidence="8">
    <location>
        <position position="248"/>
    </location>
</feature>
<feature type="binding site" evidence="8">
    <location>
        <position position="258"/>
    </location>
    <ligand>
        <name>Mg(2+)</name>
        <dbReference type="ChEBI" id="CHEBI:18420"/>
    </ligand>
</feature>
<dbReference type="GO" id="GO:0000287">
    <property type="term" value="F:magnesium ion binding"/>
    <property type="evidence" value="ECO:0007669"/>
    <property type="project" value="UniProtKB-UniRule"/>
</dbReference>
<dbReference type="OrthoDB" id="9776281at2"/>
<dbReference type="InterPro" id="IPR003846">
    <property type="entry name" value="SelO"/>
</dbReference>
<dbReference type="AlphaFoldDB" id="A0A451GEK5"/>
<feature type="binding site" evidence="8">
    <location>
        <position position="89"/>
    </location>
    <ligand>
        <name>ATP</name>
        <dbReference type="ChEBI" id="CHEBI:30616"/>
    </ligand>
</feature>
<dbReference type="EC" id="2.7.7.-" evidence="8"/>
<comment type="catalytic activity">
    <reaction evidence="8">
        <text>L-seryl-[protein] + UTP = O-(5'-uridylyl)-L-seryl-[protein] + diphosphate</text>
        <dbReference type="Rhea" id="RHEA:64604"/>
        <dbReference type="Rhea" id="RHEA-COMP:9863"/>
        <dbReference type="Rhea" id="RHEA-COMP:16635"/>
        <dbReference type="ChEBI" id="CHEBI:29999"/>
        <dbReference type="ChEBI" id="CHEBI:33019"/>
        <dbReference type="ChEBI" id="CHEBI:46398"/>
        <dbReference type="ChEBI" id="CHEBI:156051"/>
    </reaction>
</comment>
<feature type="binding site" evidence="8">
    <location>
        <position position="88"/>
    </location>
    <ligand>
        <name>ATP</name>
        <dbReference type="ChEBI" id="CHEBI:30616"/>
    </ligand>
</feature>
<name>A0A451GEK5_9GAMM</name>
<gene>
    <name evidence="8" type="primary">ydiU</name>
    <name evidence="8" type="synonym">selO</name>
    <name evidence="9" type="ORF">EGC76_04430</name>
</gene>
<dbReference type="PANTHER" id="PTHR32057:SF14">
    <property type="entry name" value="PROTEIN ADENYLYLTRANSFERASE SELO, MITOCHONDRIAL"/>
    <property type="match status" value="1"/>
</dbReference>
<accession>A0A451GEK5</accession>
<keyword evidence="4 8" id="KW-0479">Metal-binding</keyword>
<keyword evidence="8" id="KW-0464">Manganese</keyword>
<dbReference type="GO" id="GO:0005524">
    <property type="term" value="F:ATP binding"/>
    <property type="evidence" value="ECO:0007669"/>
    <property type="project" value="UniProtKB-UniRule"/>
</dbReference>
<dbReference type="GO" id="GO:0070733">
    <property type="term" value="F:AMPylase activity"/>
    <property type="evidence" value="ECO:0007669"/>
    <property type="project" value="UniProtKB-EC"/>
</dbReference>